<dbReference type="RefSeq" id="WP_131446929.1">
    <property type="nucleotide sequence ID" value="NZ_SJZI01000004.1"/>
</dbReference>
<sequence>MKKLILFLCCVLLVAGASAQGVKDFVSKNYPRSMPPRLVNDFAHVLTPEQVRSLEEKLLTYADSTTTQIAVITIPSLGDYEVSEVALQFLRQWGVGNKEKDNGIVVLAAIEDRKINIQTGYGMEGAVPDITAKSIIDHDIVPAFKEGNYYRGFDGATTSLIKAAAGEYKAPEGYSARERSSGRGGGGFPIGIIIFIIIIILFSRGGGGGRGGGYMSRRGYRGGSLGGSILGGMLGGALGGGGGFGGGGGGFGGGGGGFGGFGGGSGGGGGASGSW</sequence>
<dbReference type="PANTHER" id="PTHR30373">
    <property type="entry name" value="UPF0603 PROTEIN YGCG"/>
    <property type="match status" value="1"/>
</dbReference>
<dbReference type="OrthoDB" id="9810918at2"/>
<evidence type="ECO:0000256" key="2">
    <source>
        <dbReference type="SAM" id="SignalP"/>
    </source>
</evidence>
<comment type="caution">
    <text evidence="4">The sequence shown here is derived from an EMBL/GenBank/DDBJ whole genome shotgun (WGS) entry which is preliminary data.</text>
</comment>
<keyword evidence="1" id="KW-0472">Membrane</keyword>
<dbReference type="Proteomes" id="UP000295334">
    <property type="component" value="Unassembled WGS sequence"/>
</dbReference>
<accession>A0A4V6NB35</accession>
<organism evidence="4 5">
    <name type="scientific">Flaviaesturariibacter flavus</name>
    <dbReference type="NCBI Taxonomy" id="2502780"/>
    <lineage>
        <taxon>Bacteria</taxon>
        <taxon>Pseudomonadati</taxon>
        <taxon>Bacteroidota</taxon>
        <taxon>Chitinophagia</taxon>
        <taxon>Chitinophagales</taxon>
        <taxon>Chitinophagaceae</taxon>
        <taxon>Flaviaestuariibacter</taxon>
    </lineage>
</organism>
<keyword evidence="1" id="KW-0812">Transmembrane</keyword>
<dbReference type="Gene3D" id="3.10.310.50">
    <property type="match status" value="1"/>
</dbReference>
<dbReference type="AlphaFoldDB" id="A0A4V6NB35"/>
<feature type="chain" id="PRO_5020546101" evidence="2">
    <location>
        <begin position="20"/>
        <end position="275"/>
    </location>
</feature>
<gene>
    <name evidence="4" type="ORF">EPD60_03565</name>
</gene>
<keyword evidence="2" id="KW-0732">Signal</keyword>
<name>A0A4V6NB35_9BACT</name>
<reference evidence="4 5" key="1">
    <citation type="submission" date="2019-03" db="EMBL/GenBank/DDBJ databases">
        <authorList>
            <person name="Kim M.K.M."/>
        </authorList>
    </citation>
    <scope>NUCLEOTIDE SEQUENCE [LARGE SCALE GENOMIC DNA]</scope>
    <source>
        <strain evidence="4 5">17J68-12</strain>
    </source>
</reference>
<evidence type="ECO:0000313" key="5">
    <source>
        <dbReference type="Proteomes" id="UP000295334"/>
    </source>
</evidence>
<keyword evidence="5" id="KW-1185">Reference proteome</keyword>
<feature type="signal peptide" evidence="2">
    <location>
        <begin position="1"/>
        <end position="19"/>
    </location>
</feature>
<evidence type="ECO:0000256" key="1">
    <source>
        <dbReference type="SAM" id="Phobius"/>
    </source>
</evidence>
<evidence type="ECO:0000259" key="3">
    <source>
        <dbReference type="Pfam" id="PF04536"/>
    </source>
</evidence>
<protein>
    <submittedName>
        <fullName evidence="4">TPM domain-containing protein</fullName>
    </submittedName>
</protein>
<proteinExistence type="predicted"/>
<evidence type="ECO:0000313" key="4">
    <source>
        <dbReference type="EMBL" id="TCJ18592.1"/>
    </source>
</evidence>
<dbReference type="InterPro" id="IPR007621">
    <property type="entry name" value="TPM_dom"/>
</dbReference>
<feature type="domain" description="TPM" evidence="3">
    <location>
        <begin position="39"/>
        <end position="162"/>
    </location>
</feature>
<feature type="transmembrane region" description="Helical" evidence="1">
    <location>
        <begin position="187"/>
        <end position="207"/>
    </location>
</feature>
<dbReference type="EMBL" id="SJZI01000004">
    <property type="protein sequence ID" value="TCJ18592.1"/>
    <property type="molecule type" value="Genomic_DNA"/>
</dbReference>
<keyword evidence="1" id="KW-1133">Transmembrane helix</keyword>
<dbReference type="PANTHER" id="PTHR30373:SF2">
    <property type="entry name" value="UPF0603 PROTEIN YGCG"/>
    <property type="match status" value="1"/>
</dbReference>
<dbReference type="Pfam" id="PF04536">
    <property type="entry name" value="TPM_phosphatase"/>
    <property type="match status" value="1"/>
</dbReference>